<reference evidence="2 3" key="1">
    <citation type="submission" date="2014-10" db="EMBL/GenBank/DDBJ databases">
        <title>Genome sequence of Ponticoccus sp. strain UMTAT08 isolated from clonal culture of toxic dinoflagellate Alexandrium tamiyavanichii.</title>
        <authorList>
            <person name="Gan H.Y."/>
            <person name="Muhd D.-D."/>
            <person name="Mohd Noor M.E."/>
            <person name="Yeong Y.S."/>
            <person name="Usup G."/>
        </authorList>
    </citation>
    <scope>NUCLEOTIDE SEQUENCE [LARGE SCALE GENOMIC DNA]</scope>
    <source>
        <strain evidence="2 3">UMTAT08</strain>
    </source>
</reference>
<dbReference type="RefSeq" id="WP_190285435.1">
    <property type="nucleotide sequence ID" value="NZ_JSUQ01000012.1"/>
</dbReference>
<sequence>MTPFGPLDFLRAAQFLRSGDPDEFAEAVPGGAPPPRPPAPKTESPRR</sequence>
<keyword evidence="3" id="KW-1185">Reference proteome</keyword>
<gene>
    <name evidence="2" type="ORF">OA50_03299</name>
</gene>
<protein>
    <submittedName>
        <fullName evidence="2">Uncharacterized protein</fullName>
    </submittedName>
</protein>
<evidence type="ECO:0000313" key="2">
    <source>
        <dbReference type="EMBL" id="KHQ52282.1"/>
    </source>
</evidence>
<dbReference type="Proteomes" id="UP000030960">
    <property type="component" value="Unassembled WGS sequence"/>
</dbReference>
<evidence type="ECO:0000313" key="3">
    <source>
        <dbReference type="Proteomes" id="UP000030960"/>
    </source>
</evidence>
<dbReference type="EMBL" id="JSUQ01000012">
    <property type="protein sequence ID" value="KHQ52282.1"/>
    <property type="molecule type" value="Genomic_DNA"/>
</dbReference>
<comment type="caution">
    <text evidence="2">The sequence shown here is derived from an EMBL/GenBank/DDBJ whole genome shotgun (WGS) entry which is preliminary data.</text>
</comment>
<evidence type="ECO:0000256" key="1">
    <source>
        <dbReference type="SAM" id="MobiDB-lite"/>
    </source>
</evidence>
<feature type="region of interest" description="Disordered" evidence="1">
    <location>
        <begin position="20"/>
        <end position="47"/>
    </location>
</feature>
<dbReference type="STRING" id="561184.SAMN05216376_102266"/>
<proteinExistence type="predicted"/>
<dbReference type="AlphaFoldDB" id="A0A0B3RVX8"/>
<feature type="compositionally biased region" description="Pro residues" evidence="1">
    <location>
        <begin position="31"/>
        <end position="40"/>
    </location>
</feature>
<name>A0A0B3RVX8_9RHOB</name>
<organism evidence="2 3">
    <name type="scientific">Mameliella alba</name>
    <dbReference type="NCBI Taxonomy" id="561184"/>
    <lineage>
        <taxon>Bacteria</taxon>
        <taxon>Pseudomonadati</taxon>
        <taxon>Pseudomonadota</taxon>
        <taxon>Alphaproteobacteria</taxon>
        <taxon>Rhodobacterales</taxon>
        <taxon>Roseobacteraceae</taxon>
        <taxon>Mameliella</taxon>
    </lineage>
</organism>
<accession>A0A0B3RVX8</accession>